<evidence type="ECO:0000256" key="8">
    <source>
        <dbReference type="ARBA" id="ARBA00037937"/>
    </source>
</evidence>
<keyword evidence="5 9" id="KW-1133">Transmembrane helix</keyword>
<dbReference type="EMBL" id="MN079076">
    <property type="protein sequence ID" value="QEA03729.1"/>
    <property type="molecule type" value="Genomic_DNA"/>
</dbReference>
<evidence type="ECO:0000256" key="2">
    <source>
        <dbReference type="ARBA" id="ARBA00004236"/>
    </source>
</evidence>
<keyword evidence="4 9" id="KW-0812">Transmembrane</keyword>
<evidence type="ECO:0000256" key="1">
    <source>
        <dbReference type="ARBA" id="ARBA00004117"/>
    </source>
</evidence>
<keyword evidence="3" id="KW-1003">Cell membrane</keyword>
<proteinExistence type="inferred from homology"/>
<comment type="similarity">
    <text evidence="8">Belongs to the FliO/MopB family.</text>
</comment>
<dbReference type="GO" id="GO:0005886">
    <property type="term" value="C:plasma membrane"/>
    <property type="evidence" value="ECO:0007669"/>
    <property type="project" value="UniProtKB-SubCell"/>
</dbReference>
<dbReference type="Pfam" id="PF04347">
    <property type="entry name" value="FliO"/>
    <property type="match status" value="1"/>
</dbReference>
<comment type="subcellular location">
    <subcellularLocation>
        <location evidence="1">Bacterial flagellum basal body</location>
    </subcellularLocation>
    <subcellularLocation>
        <location evidence="2">Cell membrane</location>
    </subcellularLocation>
</comment>
<protein>
    <recommendedName>
        <fullName evidence="11">Flagellar protein</fullName>
    </recommendedName>
</protein>
<name>A0A5B8R4W0_9ZZZZ</name>
<evidence type="ECO:0000256" key="5">
    <source>
        <dbReference type="ARBA" id="ARBA00022989"/>
    </source>
</evidence>
<dbReference type="PANTHER" id="PTHR38766:SF1">
    <property type="entry name" value="FLAGELLAR PROTEIN FLIO"/>
    <property type="match status" value="1"/>
</dbReference>
<dbReference type="PANTHER" id="PTHR38766">
    <property type="entry name" value="FLAGELLAR PROTEIN FLIO"/>
    <property type="match status" value="1"/>
</dbReference>
<evidence type="ECO:0000256" key="9">
    <source>
        <dbReference type="SAM" id="Phobius"/>
    </source>
</evidence>
<organism evidence="10">
    <name type="scientific">uncultured organism</name>
    <dbReference type="NCBI Taxonomy" id="155900"/>
    <lineage>
        <taxon>unclassified sequences</taxon>
        <taxon>environmental samples</taxon>
    </lineage>
</organism>
<evidence type="ECO:0000256" key="4">
    <source>
        <dbReference type="ARBA" id="ARBA00022692"/>
    </source>
</evidence>
<evidence type="ECO:0000256" key="3">
    <source>
        <dbReference type="ARBA" id="ARBA00022475"/>
    </source>
</evidence>
<dbReference type="AlphaFoldDB" id="A0A5B8R4W0"/>
<gene>
    <name evidence="10" type="ORF">KBTEX_00029</name>
</gene>
<evidence type="ECO:0000256" key="6">
    <source>
        <dbReference type="ARBA" id="ARBA00023136"/>
    </source>
</evidence>
<dbReference type="NCBIfam" id="TIGR03500">
    <property type="entry name" value="FliO_TIGR"/>
    <property type="match status" value="1"/>
</dbReference>
<dbReference type="InterPro" id="IPR052205">
    <property type="entry name" value="FliO/MopB"/>
</dbReference>
<keyword evidence="6 9" id="KW-0472">Membrane</keyword>
<evidence type="ECO:0008006" key="11">
    <source>
        <dbReference type="Google" id="ProtNLM"/>
    </source>
</evidence>
<sequence length="135" mass="13709">MRRAFAAATSLAPAAAAAAEGSGVDTGALLRLTLGLAGVLVLIVVLAWGMRRMGRFGSNAGGRLRVLGAVPVGQRERVVLLQAGERQLLIGVAPGSVRTLQVLDEPIVPVDGGGAPAQTGFAARLRGAMRDTEAS</sequence>
<feature type="transmembrane region" description="Helical" evidence="9">
    <location>
        <begin position="28"/>
        <end position="48"/>
    </location>
</feature>
<evidence type="ECO:0000256" key="7">
    <source>
        <dbReference type="ARBA" id="ARBA00023143"/>
    </source>
</evidence>
<keyword evidence="7" id="KW-0975">Bacterial flagellum</keyword>
<accession>A0A5B8R4W0</accession>
<dbReference type="InterPro" id="IPR022781">
    <property type="entry name" value="Flagellar_biosynth_FliO"/>
</dbReference>
<reference evidence="10" key="1">
    <citation type="submission" date="2019-06" db="EMBL/GenBank/DDBJ databases">
        <authorList>
            <person name="Murdoch R.W."/>
            <person name="Fathepure B."/>
        </authorList>
    </citation>
    <scope>NUCLEOTIDE SEQUENCE</scope>
</reference>
<evidence type="ECO:0000313" key="10">
    <source>
        <dbReference type="EMBL" id="QEA03729.1"/>
    </source>
</evidence>